<dbReference type="SMART" id="SM00060">
    <property type="entry name" value="FN3"/>
    <property type="match status" value="3"/>
</dbReference>
<feature type="domain" description="Fibronectin type-III" evidence="1">
    <location>
        <begin position="1021"/>
        <end position="1109"/>
    </location>
</feature>
<dbReference type="Gene3D" id="2.60.40.1190">
    <property type="match status" value="1"/>
</dbReference>
<keyword evidence="3" id="KW-1185">Reference proteome</keyword>
<dbReference type="InterPro" id="IPR013785">
    <property type="entry name" value="Aldolase_TIM"/>
</dbReference>
<evidence type="ECO:0000259" key="1">
    <source>
        <dbReference type="PROSITE" id="PS50853"/>
    </source>
</evidence>
<dbReference type="PROSITE" id="PS50853">
    <property type="entry name" value="FN3"/>
    <property type="match status" value="3"/>
</dbReference>
<dbReference type="Pfam" id="PF00041">
    <property type="entry name" value="fn3"/>
    <property type="match status" value="3"/>
</dbReference>
<sequence>MSFAIQGRLGKIVLAWLCLLLAAPFSLLIPGPHHAYAAIGKDPIYGKVPGLNAYSRVMIWYGTNTATQAQLNTLKTYDLVILEPTIRIVNVAKNQFYFETFTPNQVNEVKRGTDGVLGTADDVIVLAYISVGELATSSVFTGFTGNMTIQNGKDVGLLPADYAGPSGPLHGPNPWNYNAAGGYVDVEGGALPDGTYNSGYNGYSGISIAADYSSTGSLLAWGNKGLMPWYLDQQGTWVNDSRYLYGGYWKNGDGAVDTNKTYGGGYINGGDPTWKKLITFMTDKLEHDAGYDGVFLDTVDTPDPIGGAGPTTSWGPRGNFGFTAKGMVELVEAVKAVDPTKVVAANRGYWFFNPDEGTSQFAARYRHAINLFLTESWYYNPYITSGSKFYDENAAFADNWNTNSASPTYRSRDNFGGFWKDYMNAQANQADGFNIIICDFTIPSSSTAKWMNEVVVNSGYLGYDVSGATNFTNMYGDAKSWLDAQGYPEASLAGTHPTDLFGGFNIDGDFTDWSGETPIYSDPAGSNAKGITKVYAKFAGDKFFMKIDAKSALNLQSEMIYFDYDKKGSAGWQGVAWPVTPDSRIYFENANKAYLAPHVEGQGDVFKFPTTTVTNNGWPVQIRQSGNSAELAFDADYVFPGAMAGQEIWTWFRVANFGGSSVKFNVPGTPAVPAAPTGLAAQPGNGQIGLSWNPNSEANLAGYNVYRGGTKLNTSLVATPAYTNTGLTNGTSYSYQVTAVNSAGAESPKSASVTAVPQAATAPAAPTGLIATPGNGQVALSWTAASDPSVTGYNVYRDGTKANASPIAGTSYTSAGLTNGTSYSFQVTALGAGGLESAKSAAATATPTAGSGSGIVVDGAAADWAGKAALATGASGVQALKAADAAGNLYLLAQGGGLNVKGQFFIDADNNRLTGYNAAGWTASGAESGTEYMIENNIVYRNNGAGWSWTAVRTLSGSEFVRNDGVVELSVPLATLNVAAGSTIRVGYISNDSTTNRLPGTGTALPAYTIGGGQTTPDTTPPAVPARLTVTAGNGAASLAWTAGGEPDLAGYFVYRGGVKQNATPIGGTSYTATGLTNGTTYAFQVSAVDTSGNESAKSAAVNATPQAQATIAIDGSAADWSAVAALNSGAGGTVTALKAKNDGTYLYLLAQGSGGLNVKSQFYLNTDNLATTGFNPTGWTSGGIDTLLENQSLFAYAGSNNGWTWTLASTLGSASFVRNDTVLEAAIPLASLGLTPGKTIRLGFVSNDSATNRLPGSGALYSFTLQ</sequence>
<dbReference type="SUPFAM" id="SSF49265">
    <property type="entry name" value="Fibronectin type III"/>
    <property type="match status" value="2"/>
</dbReference>
<dbReference type="Proteomes" id="UP001161691">
    <property type="component" value="Unassembled WGS sequence"/>
</dbReference>
<dbReference type="SUPFAM" id="SSF49344">
    <property type="entry name" value="CBD9-like"/>
    <property type="match status" value="1"/>
</dbReference>
<dbReference type="InterPro" id="IPR013783">
    <property type="entry name" value="Ig-like_fold"/>
</dbReference>
<protein>
    <submittedName>
        <fullName evidence="2">Fibronectin type III domain-containing protein</fullName>
    </submittedName>
</protein>
<dbReference type="Gene3D" id="2.60.40.10">
    <property type="entry name" value="Immunoglobulins"/>
    <property type="match status" value="3"/>
</dbReference>
<gene>
    <name evidence="2" type="ORF">KB449_21195</name>
</gene>
<feature type="domain" description="Fibronectin type-III" evidence="1">
    <location>
        <begin position="672"/>
        <end position="760"/>
    </location>
</feature>
<dbReference type="PANTHER" id="PTHR46957">
    <property type="entry name" value="CYTOKINE RECEPTOR"/>
    <property type="match status" value="1"/>
</dbReference>
<organism evidence="2 3">
    <name type="scientific">Cohnella hashimotonis</name>
    <dbReference type="NCBI Taxonomy" id="2826895"/>
    <lineage>
        <taxon>Bacteria</taxon>
        <taxon>Bacillati</taxon>
        <taxon>Bacillota</taxon>
        <taxon>Bacilli</taxon>
        <taxon>Bacillales</taxon>
        <taxon>Paenibacillaceae</taxon>
        <taxon>Cohnella</taxon>
    </lineage>
</organism>
<name>A0ABT6TNJ9_9BACL</name>
<dbReference type="InterPro" id="IPR050713">
    <property type="entry name" value="RTP_Phos/Ushers"/>
</dbReference>
<dbReference type="EMBL" id="JAGRPV010000001">
    <property type="protein sequence ID" value="MDI4647499.1"/>
    <property type="molecule type" value="Genomic_DNA"/>
</dbReference>
<comment type="caution">
    <text evidence="2">The sequence shown here is derived from an EMBL/GenBank/DDBJ whole genome shotgun (WGS) entry which is preliminary data.</text>
</comment>
<accession>A0ABT6TNJ9</accession>
<reference evidence="2" key="1">
    <citation type="submission" date="2023-04" db="EMBL/GenBank/DDBJ databases">
        <title>Comparative genomic analysis of Cohnella hashimotonis sp. nov., isolated from the International Space Station.</title>
        <authorList>
            <person name="Venkateswaran K."/>
            <person name="Simpson A."/>
        </authorList>
    </citation>
    <scope>NUCLEOTIDE SEQUENCE</scope>
    <source>
        <strain evidence="2">F6_2S_P_1</strain>
    </source>
</reference>
<dbReference type="CDD" id="cd00063">
    <property type="entry name" value="FN3"/>
    <property type="match status" value="3"/>
</dbReference>
<dbReference type="RefSeq" id="WP_282910260.1">
    <property type="nucleotide sequence ID" value="NZ_JAGRPV010000001.1"/>
</dbReference>
<dbReference type="InterPro" id="IPR003961">
    <property type="entry name" value="FN3_dom"/>
</dbReference>
<proteinExistence type="predicted"/>
<evidence type="ECO:0000313" key="3">
    <source>
        <dbReference type="Proteomes" id="UP001161691"/>
    </source>
</evidence>
<evidence type="ECO:0000313" key="2">
    <source>
        <dbReference type="EMBL" id="MDI4647499.1"/>
    </source>
</evidence>
<dbReference type="Gene3D" id="3.20.20.70">
    <property type="entry name" value="Aldolase class I"/>
    <property type="match status" value="1"/>
</dbReference>
<feature type="domain" description="Fibronectin type-III" evidence="1">
    <location>
        <begin position="762"/>
        <end position="851"/>
    </location>
</feature>
<dbReference type="PANTHER" id="PTHR46957:SF3">
    <property type="entry name" value="CYTOKINE RECEPTOR"/>
    <property type="match status" value="1"/>
</dbReference>
<dbReference type="InterPro" id="IPR036116">
    <property type="entry name" value="FN3_sf"/>
</dbReference>